<organism evidence="1">
    <name type="scientific">viral metagenome</name>
    <dbReference type="NCBI Taxonomy" id="1070528"/>
    <lineage>
        <taxon>unclassified sequences</taxon>
        <taxon>metagenomes</taxon>
        <taxon>organismal metagenomes</taxon>
    </lineage>
</organism>
<proteinExistence type="predicted"/>
<dbReference type="AlphaFoldDB" id="A0A6C0HWH9"/>
<dbReference type="EMBL" id="MN740028">
    <property type="protein sequence ID" value="QHT84899.1"/>
    <property type="molecule type" value="Genomic_DNA"/>
</dbReference>
<name>A0A6C0HWH9_9ZZZZ</name>
<reference evidence="1" key="1">
    <citation type="journal article" date="2020" name="Nature">
        <title>Giant virus diversity and host interactions through global metagenomics.</title>
        <authorList>
            <person name="Schulz F."/>
            <person name="Roux S."/>
            <person name="Paez-Espino D."/>
            <person name="Jungbluth S."/>
            <person name="Walsh D.A."/>
            <person name="Denef V.J."/>
            <person name="McMahon K.D."/>
            <person name="Konstantinidis K.T."/>
            <person name="Eloe-Fadrosh E.A."/>
            <person name="Kyrpides N.C."/>
            <person name="Woyke T."/>
        </authorList>
    </citation>
    <scope>NUCLEOTIDE SEQUENCE</scope>
    <source>
        <strain evidence="1">GVMAG-M-3300023184-178</strain>
    </source>
</reference>
<sequence>MIVSLLIIFFIILISYQLILAIWGNNVLEGLENATTTTTTTPPVQTYQEYNTNDPNNPNSALILAQQNAGNIEYLKQRVNDLMGMKQQVTDISLNVVALNDQVAGLVQQQATYAQSIAGSQPANISGIQSAESEYTTA</sequence>
<evidence type="ECO:0000313" key="1">
    <source>
        <dbReference type="EMBL" id="QHT84899.1"/>
    </source>
</evidence>
<accession>A0A6C0HWH9</accession>
<protein>
    <submittedName>
        <fullName evidence="1">Uncharacterized protein</fullName>
    </submittedName>
</protein>